<feature type="coiled-coil region" evidence="1">
    <location>
        <begin position="213"/>
        <end position="271"/>
    </location>
</feature>
<feature type="signal peptide" evidence="4">
    <location>
        <begin position="1"/>
        <end position="18"/>
    </location>
</feature>
<dbReference type="KEGG" id="cpi:Cpin_4515"/>
<sequence>MKRYLFILPLFICSIVLAQTPHGPVSTMKFNIIKRTVEFLSTDTVSFKGITVNTCDGCANYEALKKFAVKMTKVDSLIDKWVKIEVGPDKAEMIKFSETVLNNISTGNARRENRRKLPGFKEYQKAVADIIAGNVTTPPAPIPDTQEPVMTTTPPTARQSDARQVGAAPAAEAPAEESADDLTAISIRNETEKLPWVFIGGTILGILLALYFYAALLKEKKKKEDLKKLFEKQKDKATALEAEKNKLWEDVKALDNKLREAQDKFIKLEESQATERKQYQQKVREARDTPAETPPPAINVSKEFVPIVKYARYADKIDGFSAEELLDKDDNETIFEITITSPATGAFRVSNNRQAQRYALSNASFFFGKTCQYEAFPVADSVIVTDKPGELVLSGDKWMIRHPAKIRFN</sequence>
<keyword evidence="3" id="KW-1133">Transmembrane helix</keyword>
<accession>A0A979GR09</accession>
<keyword evidence="3" id="KW-0472">Membrane</keyword>
<evidence type="ECO:0000256" key="3">
    <source>
        <dbReference type="SAM" id="Phobius"/>
    </source>
</evidence>
<keyword evidence="4" id="KW-0732">Signal</keyword>
<feature type="transmembrane region" description="Helical" evidence="3">
    <location>
        <begin position="196"/>
        <end position="217"/>
    </location>
</feature>
<reference evidence="6" key="1">
    <citation type="submission" date="2009-08" db="EMBL/GenBank/DDBJ databases">
        <title>The complete genome of Chitinophaga pinensis DSM 2588.</title>
        <authorList>
            <consortium name="US DOE Joint Genome Institute (JGI-PGF)"/>
            <person name="Lucas S."/>
            <person name="Copeland A."/>
            <person name="Lapidus A."/>
            <person name="Glavina del Rio T."/>
            <person name="Dalin E."/>
            <person name="Tice H."/>
            <person name="Bruce D."/>
            <person name="Goodwin L."/>
            <person name="Pitluck S."/>
            <person name="Kyrpides N."/>
            <person name="Mavromatis K."/>
            <person name="Ivanova N."/>
            <person name="Mikhailova N."/>
            <person name="Sims D."/>
            <person name="Meinche L."/>
            <person name="Brettin T."/>
            <person name="Detter J.C."/>
            <person name="Han C."/>
            <person name="Larimer F."/>
            <person name="Land M."/>
            <person name="Hauser L."/>
            <person name="Markowitz V."/>
            <person name="Cheng J.-F."/>
            <person name="Hugenholtz P."/>
            <person name="Woyke T."/>
            <person name="Wu D."/>
            <person name="Spring S."/>
            <person name="Klenk H.-P."/>
            <person name="Eisen J.A."/>
        </authorList>
    </citation>
    <scope>NUCLEOTIDE SEQUENCE [LARGE SCALE GENOMIC DNA]</scope>
    <source>
        <strain evidence="6">ATCC 43595 / DSM 2588 / LMG 13176 / NBRC 15968 / NCIMB 11800 / UQM 2034</strain>
    </source>
</reference>
<name>A0A979GR09_CHIPD</name>
<dbReference type="RefSeq" id="WP_012792125.1">
    <property type="nucleotide sequence ID" value="NC_013132.1"/>
</dbReference>
<evidence type="ECO:0000256" key="1">
    <source>
        <dbReference type="SAM" id="Coils"/>
    </source>
</evidence>
<keyword evidence="3" id="KW-0812">Transmembrane</keyword>
<dbReference type="EMBL" id="CP001699">
    <property type="protein sequence ID" value="ACU61957.1"/>
    <property type="molecule type" value="Genomic_DNA"/>
</dbReference>
<evidence type="ECO:0000256" key="2">
    <source>
        <dbReference type="SAM" id="MobiDB-lite"/>
    </source>
</evidence>
<evidence type="ECO:0000256" key="4">
    <source>
        <dbReference type="SAM" id="SignalP"/>
    </source>
</evidence>
<dbReference type="AlphaFoldDB" id="A0A979GR09"/>
<evidence type="ECO:0000313" key="6">
    <source>
        <dbReference type="Proteomes" id="UP000002215"/>
    </source>
</evidence>
<keyword evidence="1" id="KW-0175">Coiled coil</keyword>
<evidence type="ECO:0000313" key="5">
    <source>
        <dbReference type="EMBL" id="ACU61957.1"/>
    </source>
</evidence>
<dbReference type="Proteomes" id="UP000002215">
    <property type="component" value="Chromosome"/>
</dbReference>
<gene>
    <name evidence="5" type="ordered locus">Cpin_4515</name>
</gene>
<feature type="chain" id="PRO_5037915441" evidence="4">
    <location>
        <begin position="19"/>
        <end position="409"/>
    </location>
</feature>
<dbReference type="OrthoDB" id="756885at2"/>
<feature type="compositionally biased region" description="Polar residues" evidence="2">
    <location>
        <begin position="148"/>
        <end position="159"/>
    </location>
</feature>
<reference evidence="5 6" key="2">
    <citation type="journal article" date="2010" name="Stand. Genomic Sci.">
        <title>Complete genome sequence of Chitinophaga pinensis type strain (UQM 2034).</title>
        <authorList>
            <person name="Glavina Del Rio T."/>
            <person name="Abt B."/>
            <person name="Spring S."/>
            <person name="Lapidus A."/>
            <person name="Nolan M."/>
            <person name="Tice H."/>
            <person name="Copeland A."/>
            <person name="Cheng J.F."/>
            <person name="Chen F."/>
            <person name="Bruce D."/>
            <person name="Goodwin L."/>
            <person name="Pitluck S."/>
            <person name="Ivanova N."/>
            <person name="Mavromatis K."/>
            <person name="Mikhailova N."/>
            <person name="Pati A."/>
            <person name="Chen A."/>
            <person name="Palaniappan K."/>
            <person name="Land M."/>
            <person name="Hauser L."/>
            <person name="Chang Y.J."/>
            <person name="Jeffries C.D."/>
            <person name="Chain P."/>
            <person name="Saunders E."/>
            <person name="Detter J.C."/>
            <person name="Brettin T."/>
            <person name="Rohde M."/>
            <person name="Goker M."/>
            <person name="Bristow J."/>
            <person name="Eisen J.A."/>
            <person name="Markowitz V."/>
            <person name="Hugenholtz P."/>
            <person name="Kyrpides N.C."/>
            <person name="Klenk H.P."/>
            <person name="Lucas S."/>
        </authorList>
    </citation>
    <scope>NUCLEOTIDE SEQUENCE [LARGE SCALE GENOMIC DNA]</scope>
    <source>
        <strain evidence="6">ATCC 43595 / DSM 2588 / LMG 13176 / NBRC 15968 / NCIMB 11800 / UQM 2034</strain>
    </source>
</reference>
<feature type="region of interest" description="Disordered" evidence="2">
    <location>
        <begin position="137"/>
        <end position="179"/>
    </location>
</feature>
<organism evidence="5 6">
    <name type="scientific">Chitinophaga pinensis (strain ATCC 43595 / DSM 2588 / LMG 13176 / NBRC 15968 / NCIMB 11800 / UQM 2034)</name>
    <dbReference type="NCBI Taxonomy" id="485918"/>
    <lineage>
        <taxon>Bacteria</taxon>
        <taxon>Pseudomonadati</taxon>
        <taxon>Bacteroidota</taxon>
        <taxon>Chitinophagia</taxon>
        <taxon>Chitinophagales</taxon>
        <taxon>Chitinophagaceae</taxon>
        <taxon>Chitinophaga</taxon>
    </lineage>
</organism>
<proteinExistence type="predicted"/>
<protein>
    <submittedName>
        <fullName evidence="5">Uncharacterized protein</fullName>
    </submittedName>
</protein>